<dbReference type="OrthoDB" id="5836119at2759"/>
<gene>
    <name evidence="8" type="ORF">BOH78_2613</name>
    <name evidence="6" type="ORF">C5L36_0B06590</name>
    <name evidence="9" type="ORF">CAS74_003756</name>
    <name evidence="7" type="ORF">JL09_g2375</name>
</gene>
<dbReference type="HOGENOM" id="CLU_056234_0_0_1"/>
<dbReference type="GO" id="GO:0003677">
    <property type="term" value="F:DNA binding"/>
    <property type="evidence" value="ECO:0007669"/>
    <property type="project" value="InterPro"/>
</dbReference>
<evidence type="ECO:0000313" key="13">
    <source>
        <dbReference type="Proteomes" id="UP000249293"/>
    </source>
</evidence>
<evidence type="ECO:0000313" key="9">
    <source>
        <dbReference type="EMBL" id="OUT21635.1"/>
    </source>
</evidence>
<dbReference type="Pfam" id="PF05132">
    <property type="entry name" value="RNA_pol_Rpc4"/>
    <property type="match status" value="1"/>
</dbReference>
<reference evidence="6 13" key="6">
    <citation type="submission" date="2018-06" db="EMBL/GenBank/DDBJ databases">
        <title>Population genomics shows no distinction between pathogenic Candida krusei and environmental Pichia kudriavzevii: One species, four names.</title>
        <authorList>
            <person name="Douglass A.P."/>
            <person name="Offei B."/>
            <person name="Braun-Galleani S."/>
            <person name="Coughlan A.Y."/>
            <person name="Martos A."/>
            <person name="Ortiz-Merino R.A."/>
            <person name="Byrne K.P."/>
            <person name="Wolfe K.H."/>
        </authorList>
    </citation>
    <scope>NUCLEOTIDE SEQUENCE [LARGE SCALE GENOMIC DNA]</scope>
    <source>
        <strain evidence="6 13">CBS573</strain>
    </source>
</reference>
<dbReference type="PANTHER" id="PTHR13408">
    <property type="entry name" value="DNA-DIRECTED RNA POLYMERASE III"/>
    <property type="match status" value="1"/>
</dbReference>
<dbReference type="Proteomes" id="UP000249293">
    <property type="component" value="Chromosome 2"/>
</dbReference>
<dbReference type="EMBL" id="JQFK01000019">
    <property type="protein sequence ID" value="KGK38492.1"/>
    <property type="molecule type" value="Genomic_DNA"/>
</dbReference>
<dbReference type="EMBL" id="NHMM01000005">
    <property type="protein sequence ID" value="OUT21635.1"/>
    <property type="molecule type" value="Genomic_DNA"/>
</dbReference>
<dbReference type="EMBL" id="MQVM01000011">
    <property type="protein sequence ID" value="ONH74095.1"/>
    <property type="molecule type" value="Genomic_DNA"/>
</dbReference>
<dbReference type="EMBL" id="CP028774">
    <property type="protein sequence ID" value="AWU75414.1"/>
    <property type="molecule type" value="Genomic_DNA"/>
</dbReference>
<feature type="region of interest" description="Disordered" evidence="5">
    <location>
        <begin position="1"/>
        <end position="152"/>
    </location>
</feature>
<dbReference type="VEuPathDB" id="FungiDB:C5L36_0B06590"/>
<proteinExistence type="predicted"/>
<dbReference type="AlphaFoldDB" id="A0A099P2S4"/>
<dbReference type="eggNOG" id="KOG3122">
    <property type="taxonomic scope" value="Eukaryota"/>
</dbReference>
<dbReference type="Proteomes" id="UP000029867">
    <property type="component" value="Unassembled WGS sequence"/>
</dbReference>
<reference evidence="7" key="2">
    <citation type="submission" date="2014-08" db="EMBL/GenBank/DDBJ databases">
        <title>Exploiting Issatchenkia orientalis SD108 for Succinic Acid Production.</title>
        <authorList>
            <person name="Xiao H."/>
            <person name="Shao Z."/>
            <person name="Jiang Y."/>
            <person name="Dole S."/>
            <person name="Zhao H."/>
        </authorList>
    </citation>
    <scope>NUCLEOTIDE SEQUENCE [LARGE SCALE GENOMIC DNA]</scope>
    <source>
        <strain evidence="7">SD108</strain>
    </source>
</reference>
<evidence type="ECO:0000256" key="3">
    <source>
        <dbReference type="ARBA" id="ARBA00023163"/>
    </source>
</evidence>
<evidence type="ECO:0000313" key="10">
    <source>
        <dbReference type="Proteomes" id="UP000029867"/>
    </source>
</evidence>
<evidence type="ECO:0000256" key="2">
    <source>
        <dbReference type="ARBA" id="ARBA00022478"/>
    </source>
</evidence>
<dbReference type="GO" id="GO:0042797">
    <property type="term" value="P:tRNA transcription by RNA polymerase III"/>
    <property type="evidence" value="ECO:0007669"/>
    <property type="project" value="TreeGrafter"/>
</dbReference>
<organism evidence="7 10">
    <name type="scientific">Pichia kudriavzevii</name>
    <name type="common">Yeast</name>
    <name type="synonym">Issatchenkia orientalis</name>
    <dbReference type="NCBI Taxonomy" id="4909"/>
    <lineage>
        <taxon>Eukaryota</taxon>
        <taxon>Fungi</taxon>
        <taxon>Dikarya</taxon>
        <taxon>Ascomycota</taxon>
        <taxon>Saccharomycotina</taxon>
        <taxon>Pichiomycetes</taxon>
        <taxon>Pichiales</taxon>
        <taxon>Pichiaceae</taxon>
        <taxon>Pichia</taxon>
    </lineage>
</organism>
<accession>A0A099P2S4</accession>
<reference evidence="10" key="1">
    <citation type="journal article" date="2014" name="Microb. Cell Fact.">
        <title>Exploiting Issatchenkia orientalis SD108 for succinic acid production.</title>
        <authorList>
            <person name="Xiao H."/>
            <person name="Shao Z."/>
            <person name="Jiang Y."/>
            <person name="Dole S."/>
            <person name="Zhao H."/>
        </authorList>
    </citation>
    <scope>NUCLEOTIDE SEQUENCE [LARGE SCALE GENOMIC DNA]</scope>
    <source>
        <strain evidence="10">SD108</strain>
    </source>
</reference>
<evidence type="ECO:0000256" key="5">
    <source>
        <dbReference type="SAM" id="MobiDB-lite"/>
    </source>
</evidence>
<reference evidence="9 12" key="5">
    <citation type="submission" date="2017-05" db="EMBL/GenBank/DDBJ databases">
        <title>The Genome Sequence of Candida krusei Ckrusei653.</title>
        <authorList>
            <person name="Cuomo C."/>
            <person name="Forche A."/>
            <person name="Young S."/>
            <person name="Abouelleil A."/>
            <person name="Cao P."/>
            <person name="Chapman S."/>
            <person name="Cusick C."/>
            <person name="Shea T."/>
            <person name="Nusbaum C."/>
            <person name="Birren B."/>
        </authorList>
    </citation>
    <scope>NUCLEOTIDE SEQUENCE [LARGE SCALE GENOMIC DNA]</scope>
    <source>
        <strain evidence="9 12">Ckrusei653</strain>
    </source>
</reference>
<sequence length="373" mass="40639">MSKRLDSINPAATSRAAPSGVKPSLKFKPKIVSRKSKEERENAGKINTPGVNRIAEKKNRMLANKKPGAGPKSRKVNGQLVMSGPLSEGTISLGGVSGGVSSTRTSGASNPLLERLKAKANKKFKVKKEDEDDEKKLSMHYDDEDEDSDIDDNAIDMSKKSILDSRDGDGDIDLDQLDTDLFPIRAERNEHREYGEEAKTDKTIKTEFHNAASVIPSEPGTRETTALSGGDVRSRSATPGANTLSTLDNADDGLHMNDFQEKQEIKGMNEDYSALAKSLKTLNIKEGGLKNMFFLQLPCSLPVLENGTDGMVGKIRIHKSGKMTMKIGKVKFEISRGGSSDFVQEVVMVDPENGNCYHVGSIKEKITAIPKIM</sequence>
<comment type="subcellular location">
    <subcellularLocation>
        <location evidence="1">Nucleus</location>
    </subcellularLocation>
</comment>
<reference evidence="11" key="3">
    <citation type="journal article" date="2017" name="Genome Announc.">
        <title>Genome sequences of Cyberlindnera fabianii 65, Pichia kudriavzevii 129, and Saccharomyces cerevisiae 131 isolated from fermented masau fruits in Zimbabwe.</title>
        <authorList>
            <person name="van Rijswijck I.M.H."/>
            <person name="Derks M.F.L."/>
            <person name="Abee T."/>
            <person name="de Ridder D."/>
            <person name="Smid E.J."/>
        </authorList>
    </citation>
    <scope>NUCLEOTIDE SEQUENCE [LARGE SCALE GENOMIC DNA]</scope>
    <source>
        <strain evidence="11">129</strain>
    </source>
</reference>
<feature type="region of interest" description="Disordered" evidence="5">
    <location>
        <begin position="214"/>
        <end position="241"/>
    </location>
</feature>
<protein>
    <submittedName>
        <fullName evidence="8">DNA-directed RNA polymerase III subunit RPC4</fullName>
    </submittedName>
</protein>
<dbReference type="InterPro" id="IPR007811">
    <property type="entry name" value="RPC4"/>
</dbReference>
<dbReference type="Proteomes" id="UP000195871">
    <property type="component" value="Unassembled WGS sequence"/>
</dbReference>
<evidence type="ECO:0000313" key="11">
    <source>
        <dbReference type="Proteomes" id="UP000189274"/>
    </source>
</evidence>
<dbReference type="PANTHER" id="PTHR13408:SF0">
    <property type="entry name" value="DNA-DIRECTED RNA POLYMERASE III SUBUNIT RPC4"/>
    <property type="match status" value="1"/>
</dbReference>
<keyword evidence="13" id="KW-1185">Reference proteome</keyword>
<feature type="compositionally biased region" description="Acidic residues" evidence="5">
    <location>
        <begin position="142"/>
        <end position="152"/>
    </location>
</feature>
<evidence type="ECO:0000313" key="6">
    <source>
        <dbReference type="EMBL" id="AWU75414.1"/>
    </source>
</evidence>
<dbReference type="Proteomes" id="UP000189274">
    <property type="component" value="Unassembled WGS sequence"/>
</dbReference>
<dbReference type="STRING" id="4909.A0A099P2S4"/>
<evidence type="ECO:0000256" key="4">
    <source>
        <dbReference type="ARBA" id="ARBA00023242"/>
    </source>
</evidence>
<evidence type="ECO:0000313" key="12">
    <source>
        <dbReference type="Proteomes" id="UP000195871"/>
    </source>
</evidence>
<reference evidence="8" key="4">
    <citation type="submission" date="2017-01" db="EMBL/GenBank/DDBJ databases">
        <authorList>
            <person name="Mah S.A."/>
            <person name="Swanson W.J."/>
            <person name="Moy G.W."/>
            <person name="Vacquier V.D."/>
        </authorList>
    </citation>
    <scope>NUCLEOTIDE SEQUENCE [LARGE SCALE GENOMIC DNA]</scope>
    <source>
        <strain evidence="8">129</strain>
    </source>
</reference>
<name>A0A099P2S4_PICKU</name>
<dbReference type="GO" id="GO:0005666">
    <property type="term" value="C:RNA polymerase III complex"/>
    <property type="evidence" value="ECO:0007669"/>
    <property type="project" value="InterPro"/>
</dbReference>
<evidence type="ECO:0000313" key="7">
    <source>
        <dbReference type="EMBL" id="KGK38492.1"/>
    </source>
</evidence>
<keyword evidence="3" id="KW-0804">Transcription</keyword>
<feature type="compositionally biased region" description="Low complexity" evidence="5">
    <location>
        <begin position="89"/>
        <end position="109"/>
    </location>
</feature>
<evidence type="ECO:0000256" key="1">
    <source>
        <dbReference type="ARBA" id="ARBA00004123"/>
    </source>
</evidence>
<keyword evidence="2 8" id="KW-0240">DNA-directed RNA polymerase</keyword>
<keyword evidence="4" id="KW-0539">Nucleus</keyword>
<evidence type="ECO:0000313" key="8">
    <source>
        <dbReference type="EMBL" id="ONH74095.1"/>
    </source>
</evidence>
<feature type="compositionally biased region" description="Basic residues" evidence="5">
    <location>
        <begin position="25"/>
        <end position="34"/>
    </location>
</feature>